<dbReference type="AlphaFoldDB" id="A0A9Q0K724"/>
<name>A0A9Q0K724_9MAGN</name>
<sequence length="202" mass="21715">MPNPSSLRQRSTLRDAWRAVDVVSSQVMGLAPDQSVQGETRGSMLPLTAEGRHSSGLVPSPIVFLAGGSRAVRGMEQQRSVSRSGDRVADVSDGCRRFVPMAVVSGKWRSYGVLRSHLEILHDRNQGVLQSKNSGTAEASLSDNSGCAKKGGQSWAVNLRVLLQGLGYLSSKQSRSVNGAAGGSPWPTMDVRWALKKREDKV</sequence>
<evidence type="ECO:0000313" key="1">
    <source>
        <dbReference type="EMBL" id="KAJ4964698.1"/>
    </source>
</evidence>
<gene>
    <name evidence="1" type="ORF">NE237_016547</name>
</gene>
<reference evidence="1" key="1">
    <citation type="journal article" date="2023" name="Plant J.">
        <title>The genome of the king protea, Protea cynaroides.</title>
        <authorList>
            <person name="Chang J."/>
            <person name="Duong T.A."/>
            <person name="Schoeman C."/>
            <person name="Ma X."/>
            <person name="Roodt D."/>
            <person name="Barker N."/>
            <person name="Li Z."/>
            <person name="Van de Peer Y."/>
            <person name="Mizrachi E."/>
        </authorList>
    </citation>
    <scope>NUCLEOTIDE SEQUENCE</scope>
    <source>
        <tissue evidence="1">Young leaves</tissue>
    </source>
</reference>
<dbReference type="EMBL" id="JAMYWD010000007">
    <property type="protein sequence ID" value="KAJ4964698.1"/>
    <property type="molecule type" value="Genomic_DNA"/>
</dbReference>
<accession>A0A9Q0K724</accession>
<protein>
    <submittedName>
        <fullName evidence="1">Uncharacterized protein</fullName>
    </submittedName>
</protein>
<evidence type="ECO:0000313" key="2">
    <source>
        <dbReference type="Proteomes" id="UP001141806"/>
    </source>
</evidence>
<comment type="caution">
    <text evidence="1">The sequence shown here is derived from an EMBL/GenBank/DDBJ whole genome shotgun (WGS) entry which is preliminary data.</text>
</comment>
<dbReference type="Proteomes" id="UP001141806">
    <property type="component" value="Unassembled WGS sequence"/>
</dbReference>
<organism evidence="1 2">
    <name type="scientific">Protea cynaroides</name>
    <dbReference type="NCBI Taxonomy" id="273540"/>
    <lineage>
        <taxon>Eukaryota</taxon>
        <taxon>Viridiplantae</taxon>
        <taxon>Streptophyta</taxon>
        <taxon>Embryophyta</taxon>
        <taxon>Tracheophyta</taxon>
        <taxon>Spermatophyta</taxon>
        <taxon>Magnoliopsida</taxon>
        <taxon>Proteales</taxon>
        <taxon>Proteaceae</taxon>
        <taxon>Protea</taxon>
    </lineage>
</organism>
<keyword evidence="2" id="KW-1185">Reference proteome</keyword>
<proteinExistence type="predicted"/>